<organism evidence="3 4">
    <name type="scientific">Hamadaea flava</name>
    <dbReference type="NCBI Taxonomy" id="1742688"/>
    <lineage>
        <taxon>Bacteria</taxon>
        <taxon>Bacillati</taxon>
        <taxon>Actinomycetota</taxon>
        <taxon>Actinomycetes</taxon>
        <taxon>Micromonosporales</taxon>
        <taxon>Micromonosporaceae</taxon>
        <taxon>Hamadaea</taxon>
    </lineage>
</organism>
<dbReference type="Pfam" id="PF21922">
    <property type="entry name" value="PBP_dimer_2"/>
    <property type="match status" value="1"/>
</dbReference>
<protein>
    <submittedName>
        <fullName evidence="3">Peptidoglycan D,D-transpeptidase FtsI family protein</fullName>
    </submittedName>
</protein>
<dbReference type="Gene3D" id="3.40.710.10">
    <property type="entry name" value="DD-peptidase/beta-lactamase superfamily"/>
    <property type="match status" value="1"/>
</dbReference>
<evidence type="ECO:0000259" key="2">
    <source>
        <dbReference type="Pfam" id="PF21922"/>
    </source>
</evidence>
<sequence length="500" mass="52572">MNAPLRRVGVVAMVLFGLLFANLNFVQWHKANDYRTSQYNGRVQVAEYDRQRGVIQVSGKPGAQSITTDDSLKFLRQYPYKAEFAHVIGYKPVNGEATGIEYIENEFLAGTSDQLFADRLRDLWSNEKTPGGNVVTTLSLRAQQTAYKELLNNANDAKVGSVVALDPTTGAVLTMVSTPSYDPNLLVSHDTKAANSAYDRLAADPSQPLLNRAVKETYAPGSIFKVIDSAAALERGYTMNTSIPAGSSYTAPGTTHAIKNAAPSICPEAQVTLIEALTESCNTGFAQLGVALGPQALADTADSFGFGDDSLRVGQLGKDNGMLVAPSQVGKLTTDSGGPDQPIIAQTAIGQADVRVTPMQAALMAATVANGGVQMRPYLVQQLLGPDLTPYDIASPRQLRTACTQGVAQSLQAMMVSVVENGTGKKAQIDGYVVGGKTGTAQNAENAKDHGWFIGFAMKDGKPLVAVAVLLANAGSGGSGEAARIGGQVMKAVIADRGGK</sequence>
<evidence type="ECO:0000313" key="3">
    <source>
        <dbReference type="EMBL" id="MFC4129384.1"/>
    </source>
</evidence>
<dbReference type="Proteomes" id="UP001595816">
    <property type="component" value="Unassembled WGS sequence"/>
</dbReference>
<name>A0ABV8LGD7_9ACTN</name>
<comment type="caution">
    <text evidence="3">The sequence shown here is derived from an EMBL/GenBank/DDBJ whole genome shotgun (WGS) entry which is preliminary data.</text>
</comment>
<dbReference type="RefSeq" id="WP_253759283.1">
    <property type="nucleotide sequence ID" value="NZ_JAMZDZ010000001.1"/>
</dbReference>
<dbReference type="EMBL" id="JBHSAY010000003">
    <property type="protein sequence ID" value="MFC4129384.1"/>
    <property type="molecule type" value="Genomic_DNA"/>
</dbReference>
<accession>A0ABV8LGD7</accession>
<dbReference type="InterPro" id="IPR012338">
    <property type="entry name" value="Beta-lactam/transpept-like"/>
</dbReference>
<evidence type="ECO:0000259" key="1">
    <source>
        <dbReference type="Pfam" id="PF00905"/>
    </source>
</evidence>
<gene>
    <name evidence="3" type="ORF">ACFOZ4_02020</name>
</gene>
<dbReference type="InterPro" id="IPR050515">
    <property type="entry name" value="Beta-lactam/transpept"/>
</dbReference>
<reference evidence="4" key="1">
    <citation type="journal article" date="2019" name="Int. J. Syst. Evol. Microbiol.">
        <title>The Global Catalogue of Microorganisms (GCM) 10K type strain sequencing project: providing services to taxonomists for standard genome sequencing and annotation.</title>
        <authorList>
            <consortium name="The Broad Institute Genomics Platform"/>
            <consortium name="The Broad Institute Genome Sequencing Center for Infectious Disease"/>
            <person name="Wu L."/>
            <person name="Ma J."/>
        </authorList>
    </citation>
    <scope>NUCLEOTIDE SEQUENCE [LARGE SCALE GENOMIC DNA]</scope>
    <source>
        <strain evidence="4">CGMCC 4.7289</strain>
    </source>
</reference>
<dbReference type="Pfam" id="PF00905">
    <property type="entry name" value="Transpeptidase"/>
    <property type="match status" value="1"/>
</dbReference>
<dbReference type="InterPro" id="IPR054120">
    <property type="entry name" value="PBPA_dimer"/>
</dbReference>
<feature type="domain" description="Penicillin-binding protein transpeptidase" evidence="1">
    <location>
        <begin position="160"/>
        <end position="491"/>
    </location>
</feature>
<keyword evidence="4" id="KW-1185">Reference proteome</keyword>
<dbReference type="Gene3D" id="3.90.1310.10">
    <property type="entry name" value="Penicillin-binding protein 2a (Domain 2)"/>
    <property type="match status" value="1"/>
</dbReference>
<feature type="domain" description="Penicillin binding protein A dimerisation" evidence="2">
    <location>
        <begin position="52"/>
        <end position="134"/>
    </location>
</feature>
<proteinExistence type="predicted"/>
<dbReference type="SUPFAM" id="SSF56601">
    <property type="entry name" value="beta-lactamase/transpeptidase-like"/>
    <property type="match status" value="1"/>
</dbReference>
<dbReference type="PANTHER" id="PTHR30627">
    <property type="entry name" value="PEPTIDOGLYCAN D,D-TRANSPEPTIDASE"/>
    <property type="match status" value="1"/>
</dbReference>
<dbReference type="InterPro" id="IPR001460">
    <property type="entry name" value="PCN-bd_Tpept"/>
</dbReference>
<dbReference type="PANTHER" id="PTHR30627:SF24">
    <property type="entry name" value="PENICILLIN-BINDING PROTEIN 4B"/>
    <property type="match status" value="1"/>
</dbReference>
<evidence type="ECO:0000313" key="4">
    <source>
        <dbReference type="Proteomes" id="UP001595816"/>
    </source>
</evidence>